<dbReference type="CDD" id="cd00082">
    <property type="entry name" value="HisKA"/>
    <property type="match status" value="1"/>
</dbReference>
<feature type="domain" description="Response regulatory" evidence="6">
    <location>
        <begin position="408"/>
        <end position="523"/>
    </location>
</feature>
<dbReference type="SUPFAM" id="SSF52172">
    <property type="entry name" value="CheY-like"/>
    <property type="match status" value="2"/>
</dbReference>
<dbReference type="SUPFAM" id="SSF55874">
    <property type="entry name" value="ATPase domain of HSP90 chaperone/DNA topoisomerase II/histidine kinase"/>
    <property type="match status" value="1"/>
</dbReference>
<dbReference type="SUPFAM" id="SSF47384">
    <property type="entry name" value="Homodimeric domain of signal transducing histidine kinase"/>
    <property type="match status" value="1"/>
</dbReference>
<dbReference type="PROSITE" id="PS50110">
    <property type="entry name" value="RESPONSE_REGULATORY"/>
    <property type="match status" value="1"/>
</dbReference>
<dbReference type="Pfam" id="PF00072">
    <property type="entry name" value="Response_reg"/>
    <property type="match status" value="1"/>
</dbReference>
<feature type="domain" description="Histidine kinase" evidence="5">
    <location>
        <begin position="168"/>
        <end position="390"/>
    </location>
</feature>
<dbReference type="InterPro" id="IPR003661">
    <property type="entry name" value="HisK_dim/P_dom"/>
</dbReference>
<dbReference type="InterPro" id="IPR005467">
    <property type="entry name" value="His_kinase_dom"/>
</dbReference>
<dbReference type="AlphaFoldDB" id="A0AAI8K8X6"/>
<dbReference type="RefSeq" id="WP_039577653.1">
    <property type="nucleotide sequence ID" value="NZ_CP009747.1"/>
</dbReference>
<evidence type="ECO:0000259" key="5">
    <source>
        <dbReference type="PROSITE" id="PS50109"/>
    </source>
</evidence>
<dbReference type="InterPro" id="IPR003594">
    <property type="entry name" value="HATPase_dom"/>
</dbReference>
<dbReference type="PRINTS" id="PR00344">
    <property type="entry name" value="BCTRLSENSOR"/>
</dbReference>
<dbReference type="InterPro" id="IPR004358">
    <property type="entry name" value="Sig_transdc_His_kin-like_C"/>
</dbReference>
<dbReference type="EC" id="2.7.13.3" evidence="2"/>
<dbReference type="InterPro" id="IPR001789">
    <property type="entry name" value="Sig_transdc_resp-reg_receiver"/>
</dbReference>
<dbReference type="EMBL" id="CP031641">
    <property type="protein sequence ID" value="AXO88369.1"/>
    <property type="molecule type" value="Genomic_DNA"/>
</dbReference>
<evidence type="ECO:0000256" key="2">
    <source>
        <dbReference type="ARBA" id="ARBA00012438"/>
    </source>
</evidence>
<keyword evidence="8" id="KW-1185">Reference proteome</keyword>
<proteinExistence type="predicted"/>
<name>A0AAI8K8X6_9PSED</name>
<dbReference type="Gene3D" id="3.30.565.10">
    <property type="entry name" value="Histidine kinase-like ATPase, C-terminal domain"/>
    <property type="match status" value="1"/>
</dbReference>
<keyword evidence="7" id="KW-0418">Kinase</keyword>
<protein>
    <recommendedName>
        <fullName evidence="2">histidine kinase</fullName>
        <ecNumber evidence="2">2.7.13.3</ecNumber>
    </recommendedName>
</protein>
<evidence type="ECO:0000256" key="3">
    <source>
        <dbReference type="ARBA" id="ARBA00022553"/>
    </source>
</evidence>
<dbReference type="InterPro" id="IPR036890">
    <property type="entry name" value="HATPase_C_sf"/>
</dbReference>
<dbReference type="SMART" id="SM00448">
    <property type="entry name" value="REC"/>
    <property type="match status" value="1"/>
</dbReference>
<sequence>MSGSLPYDERALILAPQHVAAKASKMLSGGGITCLCTTDNQRLGVWLNEGAALVLVDEQVLSTDQISPLQQFVDAQPNWSDLPILMMKTGSGSALAQSLGNLSCLYHPFDEAQLLSLAAQAMRTRKRQYLAREALRELTDRLETYAARDDNTLQHRRKMDAIGQLAGGFAHDFNNLLTSIGGSFELIERRLQKGRLEDLDKVVRMGRESVARGAKLTHKLLAFSSRQSLQKQTLELNTLLDPQRLRAIVPECVQLVLNVPEDLWALQADAQQLQESLDSLLCNACEAMPNGGKLTVQACNEHIDALCFPQSGLSTGDYVRLSVIDTGQGMSQITLDHAFEPFFSTKPVGQGIGLGLSMVYGFSRQSHGYVTLRSRVGHGAQIDLYLPRSLAAPAPATLLRRPGSTEGPILIVEDDRDVRALLYQSLTEDGLSCLTAHDATQALQMLGSGTQVSLLLSDVGLPGMSGRQLAEIARTLRPGLPILLITGYAETAISRDDFLDPGMHLMCKPFELQQLRDQILKLLADH</sequence>
<evidence type="ECO:0000313" key="7">
    <source>
        <dbReference type="EMBL" id="AXO88369.1"/>
    </source>
</evidence>
<dbReference type="Pfam" id="PF02518">
    <property type="entry name" value="HATPase_c"/>
    <property type="match status" value="1"/>
</dbReference>
<organism evidence="7 8">
    <name type="scientific">Pseudomonas parafulva</name>
    <dbReference type="NCBI Taxonomy" id="157782"/>
    <lineage>
        <taxon>Bacteria</taxon>
        <taxon>Pseudomonadati</taxon>
        <taxon>Pseudomonadota</taxon>
        <taxon>Gammaproteobacteria</taxon>
        <taxon>Pseudomonadales</taxon>
        <taxon>Pseudomonadaceae</taxon>
        <taxon>Pseudomonas</taxon>
    </lineage>
</organism>
<evidence type="ECO:0000259" key="6">
    <source>
        <dbReference type="PROSITE" id="PS50110"/>
    </source>
</evidence>
<dbReference type="Gene3D" id="3.40.50.2300">
    <property type="match status" value="1"/>
</dbReference>
<evidence type="ECO:0000256" key="1">
    <source>
        <dbReference type="ARBA" id="ARBA00000085"/>
    </source>
</evidence>
<dbReference type="PROSITE" id="PS50109">
    <property type="entry name" value="HIS_KIN"/>
    <property type="match status" value="1"/>
</dbReference>
<keyword evidence="3 4" id="KW-0597">Phosphoprotein</keyword>
<keyword evidence="7" id="KW-0808">Transferase</keyword>
<dbReference type="PANTHER" id="PTHR43065:SF42">
    <property type="entry name" value="TWO-COMPONENT SENSOR PPRA"/>
    <property type="match status" value="1"/>
</dbReference>
<evidence type="ECO:0000256" key="4">
    <source>
        <dbReference type="PROSITE-ProRule" id="PRU00169"/>
    </source>
</evidence>
<feature type="modified residue" description="4-aspartylphosphate" evidence="4">
    <location>
        <position position="458"/>
    </location>
</feature>
<dbReference type="GO" id="GO:0000155">
    <property type="term" value="F:phosphorelay sensor kinase activity"/>
    <property type="evidence" value="ECO:0007669"/>
    <property type="project" value="InterPro"/>
</dbReference>
<reference evidence="7 8" key="1">
    <citation type="submission" date="2018-08" db="EMBL/GenBank/DDBJ databases">
        <authorList>
            <person name="Lee Y."/>
            <person name="Kakembo D."/>
        </authorList>
    </citation>
    <scope>NUCLEOTIDE SEQUENCE [LARGE SCALE GENOMIC DNA]</scope>
    <source>
        <strain evidence="7 8">JBCS1880</strain>
    </source>
</reference>
<dbReference type="Proteomes" id="UP000258127">
    <property type="component" value="Chromosome"/>
</dbReference>
<dbReference type="KEGG" id="ppv:NJ69_07470"/>
<dbReference type="InterPro" id="IPR036097">
    <property type="entry name" value="HisK_dim/P_sf"/>
</dbReference>
<evidence type="ECO:0000313" key="8">
    <source>
        <dbReference type="Proteomes" id="UP000258127"/>
    </source>
</evidence>
<accession>A0AAI8K8X6</accession>
<dbReference type="SMART" id="SM00388">
    <property type="entry name" value="HisKA"/>
    <property type="match status" value="1"/>
</dbReference>
<dbReference type="SMART" id="SM00387">
    <property type="entry name" value="HATPase_c"/>
    <property type="match status" value="1"/>
</dbReference>
<dbReference type="Gene3D" id="1.10.287.130">
    <property type="match status" value="1"/>
</dbReference>
<gene>
    <name evidence="7" type="ORF">DZC75_10300</name>
</gene>
<dbReference type="InterPro" id="IPR011006">
    <property type="entry name" value="CheY-like_superfamily"/>
</dbReference>
<comment type="catalytic activity">
    <reaction evidence="1">
        <text>ATP + protein L-histidine = ADP + protein N-phospho-L-histidine.</text>
        <dbReference type="EC" id="2.7.13.3"/>
    </reaction>
</comment>
<dbReference type="PANTHER" id="PTHR43065">
    <property type="entry name" value="SENSOR HISTIDINE KINASE"/>
    <property type="match status" value="1"/>
</dbReference>